<keyword evidence="4" id="KW-1185">Reference proteome</keyword>
<evidence type="ECO:0000256" key="1">
    <source>
        <dbReference type="NCBIfam" id="TIGR01796"/>
    </source>
</evidence>
<dbReference type="NCBIfam" id="TIGR01796">
    <property type="entry name" value="CM_mono_aroH"/>
    <property type="match status" value="1"/>
</dbReference>
<dbReference type="CDD" id="cd02185">
    <property type="entry name" value="AroH"/>
    <property type="match status" value="1"/>
</dbReference>
<evidence type="ECO:0000256" key="2">
    <source>
        <dbReference type="PROSITE-ProRule" id="PRU00514"/>
    </source>
</evidence>
<dbReference type="GO" id="GO:0004106">
    <property type="term" value="F:chorismate mutase activity"/>
    <property type="evidence" value="ECO:0007669"/>
    <property type="project" value="UniProtKB-EC"/>
</dbReference>
<protein>
    <recommendedName>
        <fullName evidence="1 2">chorismate mutase</fullName>
        <ecNumber evidence="1 2">5.4.99.5</ecNumber>
    </recommendedName>
</protein>
<dbReference type="InterPro" id="IPR035959">
    <property type="entry name" value="RutC-like_sf"/>
</dbReference>
<organism evidence="3 4">
    <name type="scientific">Bacillus suaedaesalsae</name>
    <dbReference type="NCBI Taxonomy" id="2810349"/>
    <lineage>
        <taxon>Bacteria</taxon>
        <taxon>Bacillati</taxon>
        <taxon>Bacillota</taxon>
        <taxon>Bacilli</taxon>
        <taxon>Bacillales</taxon>
        <taxon>Bacillaceae</taxon>
        <taxon>Bacillus</taxon>
    </lineage>
</organism>
<proteinExistence type="predicted"/>
<dbReference type="PROSITE" id="PS51167">
    <property type="entry name" value="CHORISMATE_MUT_1"/>
    <property type="match status" value="1"/>
</dbReference>
<keyword evidence="2" id="KW-0028">Amino-acid biosynthesis</keyword>
<dbReference type="PIRSF" id="PIRSF005965">
    <property type="entry name" value="Chor_mut_AroH"/>
    <property type="match status" value="1"/>
</dbReference>
<name>A0ABS2DN61_9BACI</name>
<evidence type="ECO:0000313" key="4">
    <source>
        <dbReference type="Proteomes" id="UP001518925"/>
    </source>
</evidence>
<dbReference type="Proteomes" id="UP001518925">
    <property type="component" value="Unassembled WGS sequence"/>
</dbReference>
<gene>
    <name evidence="3" type="primary">aroH</name>
    <name evidence="3" type="ORF">JR050_19545</name>
</gene>
<dbReference type="EMBL" id="JAFELM010000045">
    <property type="protein sequence ID" value="MBM6619861.1"/>
    <property type="molecule type" value="Genomic_DNA"/>
</dbReference>
<dbReference type="SUPFAM" id="SSF55298">
    <property type="entry name" value="YjgF-like"/>
    <property type="match status" value="1"/>
</dbReference>
<keyword evidence="2" id="KW-0057">Aromatic amino acid biosynthesis</keyword>
<keyword evidence="2 3" id="KW-0413">Isomerase</keyword>
<dbReference type="PANTHER" id="PTHR21164:SF0">
    <property type="entry name" value="CHORISMATE MUTASE AROH"/>
    <property type="match status" value="1"/>
</dbReference>
<comment type="catalytic activity">
    <reaction evidence="2">
        <text>chorismate = prephenate</text>
        <dbReference type="Rhea" id="RHEA:13897"/>
        <dbReference type="ChEBI" id="CHEBI:29748"/>
        <dbReference type="ChEBI" id="CHEBI:29934"/>
        <dbReference type="EC" id="5.4.99.5"/>
    </reaction>
</comment>
<dbReference type="Pfam" id="PF07736">
    <property type="entry name" value="CM_1"/>
    <property type="match status" value="1"/>
</dbReference>
<comment type="caution">
    <text evidence="3">The sequence shown here is derived from an EMBL/GenBank/DDBJ whole genome shotgun (WGS) entry which is preliminary data.</text>
</comment>
<accession>A0ABS2DN61</accession>
<dbReference type="RefSeq" id="WP_204205340.1">
    <property type="nucleotide sequence ID" value="NZ_JAFELM010000045.1"/>
</dbReference>
<dbReference type="InterPro" id="IPR008243">
    <property type="entry name" value="Chorismate_mutase_AroH"/>
</dbReference>
<dbReference type="EC" id="5.4.99.5" evidence="1 2"/>
<dbReference type="Gene3D" id="3.30.1330.40">
    <property type="entry name" value="RutC-like"/>
    <property type="match status" value="1"/>
</dbReference>
<dbReference type="PANTHER" id="PTHR21164">
    <property type="entry name" value="CHORISMATE MUTASE"/>
    <property type="match status" value="1"/>
</dbReference>
<sequence length="122" mass="13521">MIRGIRGATTVTSNSEVEILNRTEELIREMIQENSVEPADIASMIISVTDDINAVFPAKALRGIVGFTFVPVMCAREIPVPGSLHLCIRIMMTVNTTVAPHEVKHIYQYDAISLRPDLKLTN</sequence>
<reference evidence="3 4" key="1">
    <citation type="submission" date="2021-02" db="EMBL/GenBank/DDBJ databases">
        <title>Bacillus sp. RD4P76, an endophyte from a halophyte.</title>
        <authorList>
            <person name="Sun J.-Q."/>
        </authorList>
    </citation>
    <scope>NUCLEOTIDE SEQUENCE [LARGE SCALE GENOMIC DNA]</scope>
    <source>
        <strain evidence="3 4">RD4P76</strain>
    </source>
</reference>
<evidence type="ECO:0000313" key="3">
    <source>
        <dbReference type="EMBL" id="MBM6619861.1"/>
    </source>
</evidence>